<sequence length="139" mass="16226">MNKSDPVELETQEVDESKELSQFEEVFQSDEATQSEEVAPMEQSEQPKVDSSSFNSDKPLNYVPLPDEVREELCSAECLEQIEQYRTYSFKICDKLNKEEKKHKKLKEDHIVLDYKILSLPSSWSKTLSEFESIKIQLE</sequence>
<dbReference type="Proteomes" id="UP001229421">
    <property type="component" value="Unassembled WGS sequence"/>
</dbReference>
<organism evidence="2 3">
    <name type="scientific">Tagetes erecta</name>
    <name type="common">African marigold</name>
    <dbReference type="NCBI Taxonomy" id="13708"/>
    <lineage>
        <taxon>Eukaryota</taxon>
        <taxon>Viridiplantae</taxon>
        <taxon>Streptophyta</taxon>
        <taxon>Embryophyta</taxon>
        <taxon>Tracheophyta</taxon>
        <taxon>Spermatophyta</taxon>
        <taxon>Magnoliopsida</taxon>
        <taxon>eudicotyledons</taxon>
        <taxon>Gunneridae</taxon>
        <taxon>Pentapetalae</taxon>
        <taxon>asterids</taxon>
        <taxon>campanulids</taxon>
        <taxon>Asterales</taxon>
        <taxon>Asteraceae</taxon>
        <taxon>Asteroideae</taxon>
        <taxon>Heliantheae alliance</taxon>
        <taxon>Tageteae</taxon>
        <taxon>Tagetes</taxon>
    </lineage>
</organism>
<dbReference type="EMBL" id="JAUHHV010000005">
    <property type="protein sequence ID" value="KAK1424486.1"/>
    <property type="molecule type" value="Genomic_DNA"/>
</dbReference>
<gene>
    <name evidence="2" type="ORF">QVD17_19816</name>
</gene>
<comment type="caution">
    <text evidence="2">The sequence shown here is derived from an EMBL/GenBank/DDBJ whole genome shotgun (WGS) entry which is preliminary data.</text>
</comment>
<feature type="compositionally biased region" description="Polar residues" evidence="1">
    <location>
        <begin position="43"/>
        <end position="58"/>
    </location>
</feature>
<evidence type="ECO:0000313" key="2">
    <source>
        <dbReference type="EMBL" id="KAK1424486.1"/>
    </source>
</evidence>
<evidence type="ECO:0000256" key="1">
    <source>
        <dbReference type="SAM" id="MobiDB-lite"/>
    </source>
</evidence>
<feature type="region of interest" description="Disordered" evidence="1">
    <location>
        <begin position="1"/>
        <end position="61"/>
    </location>
</feature>
<proteinExistence type="predicted"/>
<reference evidence="2" key="1">
    <citation type="journal article" date="2023" name="bioRxiv">
        <title>Improved chromosome-level genome assembly for marigold (Tagetes erecta).</title>
        <authorList>
            <person name="Jiang F."/>
            <person name="Yuan L."/>
            <person name="Wang S."/>
            <person name="Wang H."/>
            <person name="Xu D."/>
            <person name="Wang A."/>
            <person name="Fan W."/>
        </authorList>
    </citation>
    <scope>NUCLEOTIDE SEQUENCE</scope>
    <source>
        <strain evidence="2">WSJ</strain>
        <tissue evidence="2">Leaf</tissue>
    </source>
</reference>
<accession>A0AAD8NXM6</accession>
<name>A0AAD8NXM6_TARER</name>
<evidence type="ECO:0000313" key="3">
    <source>
        <dbReference type="Proteomes" id="UP001229421"/>
    </source>
</evidence>
<dbReference type="AlphaFoldDB" id="A0AAD8NXM6"/>
<protein>
    <submittedName>
        <fullName evidence="2">Uncharacterized protein</fullName>
    </submittedName>
</protein>
<keyword evidence="3" id="KW-1185">Reference proteome</keyword>